<dbReference type="EMBL" id="WHUG01000006">
    <property type="protein sequence ID" value="MQA39949.1"/>
    <property type="molecule type" value="Genomic_DNA"/>
</dbReference>
<dbReference type="RefSeq" id="WP_152839184.1">
    <property type="nucleotide sequence ID" value="NZ_WHUG01000006.1"/>
</dbReference>
<organism evidence="1 2">
    <name type="scientific">Rugamonas aquatica</name>
    <dbReference type="NCBI Taxonomy" id="2743357"/>
    <lineage>
        <taxon>Bacteria</taxon>
        <taxon>Pseudomonadati</taxon>
        <taxon>Pseudomonadota</taxon>
        <taxon>Betaproteobacteria</taxon>
        <taxon>Burkholderiales</taxon>
        <taxon>Oxalobacteraceae</taxon>
        <taxon>Telluria group</taxon>
        <taxon>Rugamonas</taxon>
    </lineage>
</organism>
<keyword evidence="2" id="KW-1185">Reference proteome</keyword>
<name>A0A6A7N4E4_9BURK</name>
<dbReference type="AlphaFoldDB" id="A0A6A7N4E4"/>
<gene>
    <name evidence="1" type="ORF">GEV02_17505</name>
</gene>
<accession>A0A6A7N4E4</accession>
<dbReference type="Proteomes" id="UP000440498">
    <property type="component" value="Unassembled WGS sequence"/>
</dbReference>
<reference evidence="1 2" key="1">
    <citation type="submission" date="2019-10" db="EMBL/GenBank/DDBJ databases">
        <title>Two novel species isolated from a subtropical stream in China.</title>
        <authorList>
            <person name="Lu H."/>
        </authorList>
    </citation>
    <scope>NUCLEOTIDE SEQUENCE [LARGE SCALE GENOMIC DNA]</scope>
    <source>
        <strain evidence="1 2">FT29W</strain>
    </source>
</reference>
<evidence type="ECO:0008006" key="3">
    <source>
        <dbReference type="Google" id="ProtNLM"/>
    </source>
</evidence>
<evidence type="ECO:0000313" key="1">
    <source>
        <dbReference type="EMBL" id="MQA39949.1"/>
    </source>
</evidence>
<proteinExistence type="predicted"/>
<protein>
    <recommendedName>
        <fullName evidence="3">Amidase domain-containing protein</fullName>
    </recommendedName>
</protein>
<sequence>MILIGGQLTQKTIDLATARGSKIENAQITELDISEVNQFVHYKKYETESTHLRTHATPRYNCHGMTFASRRTGIYGTQDLKQILTEDDYIEIKLEDVLPGDVIIYVSPDGDYEHSGIVVSAPHDGFLGIPRVVSKWGKYAEFSHWANNCPYTFANVKYFRIKIDGN</sequence>
<comment type="caution">
    <text evidence="1">The sequence shown here is derived from an EMBL/GenBank/DDBJ whole genome shotgun (WGS) entry which is preliminary data.</text>
</comment>
<evidence type="ECO:0000313" key="2">
    <source>
        <dbReference type="Proteomes" id="UP000440498"/>
    </source>
</evidence>